<dbReference type="SUPFAM" id="SSF55464">
    <property type="entry name" value="Origin of replication-binding domain, RBD-like"/>
    <property type="match status" value="1"/>
</dbReference>
<protein>
    <submittedName>
        <fullName evidence="2">Conjugal transfer protein TraA</fullName>
    </submittedName>
</protein>
<dbReference type="Gene3D" id="2.30.30.940">
    <property type="match status" value="1"/>
</dbReference>
<evidence type="ECO:0000313" key="2">
    <source>
        <dbReference type="EMBL" id="CEF43071.1"/>
    </source>
</evidence>
<sequence length="1220" mass="133889">MLTYRTGAAGATSAAKAMSEHLLQQTLPPEMAVMAEYYAQGVRPPTPAEAAATRYAGTTSGMDDLADTLAMEIDRLREATSDSDDVLAVRAAGTFVAANLIDRAKAEELLQQRAVPFIADALDSEIRNASAARDYSSATAVPRRDMNPELAARLGIDPTKGLTPAEVAHLLNGQRADGQDIPGKTKRSATEAIGKIFEMDESRLPTRSELEAVLAGKTVSGGDIPAKKAERAVRRFTAVLGADAASLTNDQRENILSGRMADGQELSVSEYHERMDTSRARIGYVDFTFSAPKSVSVAWAFAPTEAERGIILQAHHDAIASTMQEVEKVIGRARKGDAGKDGWDPASIGWVSFDHYTARPTVEVIRTDDQGEVFTELHTLRQGGDRVPGDMQLHTHTAILNAALTDEGRMGGLWLDQLNGKVKEWGAVYQAHLATNLRKQGVDMVLDERTEMGRVAAIPESVCEQFSRRTLSGTAAARAYAAGQGLDWDTLDAKRKIGLIKQGVQDPRGAKSDDLTDMASWQRTAAEIGYKHRSILRPDEIAPERDRAERLEHAYEAAQHVFDKQLQQRASLDGSDARIAAAKGLIAAGIDTAADINAVTAAMRNRGVRQHGRQTSLIWGEVKDPEGRERVGITTALHESEERDLIRMTREAAKDRSGALTDKQIDQAVKAHPELSFESAHGQAQRTMMEDLGKGGQVVVGIGVAGSGKTTLLKPLVTAWKQQGRDVHGIALAWRQSDDLSATGMEVAKTRALESFLRRIDNGKLKLTKKSVVVVDELSLLGTRQLNDILRKREDIGFKLVMIGDPKQMQSVEAGAVIELLQRGLGKENTALLGTSTRQIQQEERETTLMFRNGQTEEAVKRKAENGTLRVAPGGYEEAIKAVVDLWQQRRTENADRDKYTLSISTPTNADAHNISRAIRDRRRELGEISADLITLKAQATGENTSYDLSLARGDKVRLFQRTNARFLDTNSGGNLGRNGTVVEVRDIREEGLVLRGANGRDGLVKWDSLKDKETGRFLLSYGDAMTTNTSQGVTVTEHIFAIPAGSRNVTAFGAYTSSSRHREQTFIVTSDGAERSEIAGRRPLGDQRTITATDVLKNIIRNFERQPEKETAHALLERAENIRRGTVRAMQQTKQGLEAREGKGKQRATLAGRFSTRRHEQKAAEGLKNTAEVMKDRKGMMDRLREMTEALKAKVRTILSRKTEAKAQEKQKKRRTLHL</sequence>
<dbReference type="Pfam" id="PF13604">
    <property type="entry name" value="AAA_30"/>
    <property type="match status" value="1"/>
</dbReference>
<gene>
    <name evidence="2" type="primary">traA</name>
    <name evidence="2" type="ORF">ASN_1P37</name>
</gene>
<dbReference type="NCBIfam" id="NF041492">
    <property type="entry name" value="MobF"/>
    <property type="match status" value="1"/>
</dbReference>
<dbReference type="Gene3D" id="3.40.50.300">
    <property type="entry name" value="P-loop containing nucleotide triphosphate hydrolases"/>
    <property type="match status" value="2"/>
</dbReference>
<dbReference type="SUPFAM" id="SSF52540">
    <property type="entry name" value="P-loop containing nucleoside triphosphate hydrolases"/>
    <property type="match status" value="2"/>
</dbReference>
<dbReference type="EMBL" id="LN606601">
    <property type="protein sequence ID" value="CEF43071.1"/>
    <property type="molecule type" value="Genomic_DNA"/>
</dbReference>
<feature type="domain" description="TrwC relaxase" evidence="1">
    <location>
        <begin position="134"/>
        <end position="527"/>
    </location>
</feature>
<dbReference type="Proteomes" id="UP000056109">
    <property type="component" value="Plasmid 1P"/>
</dbReference>
<dbReference type="InterPro" id="IPR014862">
    <property type="entry name" value="TrwC"/>
</dbReference>
<dbReference type="Pfam" id="PF08751">
    <property type="entry name" value="TrwC"/>
    <property type="match status" value="1"/>
</dbReference>
<evidence type="ECO:0000259" key="1">
    <source>
        <dbReference type="Pfam" id="PF08751"/>
    </source>
</evidence>
<dbReference type="KEGG" id="asz:ASN_1P37"/>
<name>A0A0U5EZU2_9PROT</name>
<dbReference type="AlphaFoldDB" id="A0A0U5EZU2"/>
<accession>A0A0U5EZU2</accession>
<proteinExistence type="predicted"/>
<keyword evidence="3" id="KW-1185">Reference proteome</keyword>
<dbReference type="PATRIC" id="fig|446692.3.peg.4101"/>
<dbReference type="InterPro" id="IPR027417">
    <property type="entry name" value="P-loop_NTPase"/>
</dbReference>
<reference evidence="3" key="1">
    <citation type="submission" date="2014-09" db="EMBL/GenBank/DDBJ databases">
        <authorList>
            <person name="Illeghems K.G."/>
        </authorList>
    </citation>
    <scope>NUCLEOTIDE SEQUENCE [LARGE SCALE GENOMIC DNA]</scope>
    <source>
        <strain evidence="3">108B</strain>
        <plasmid evidence="3">1P</plasmid>
    </source>
</reference>
<evidence type="ECO:0000313" key="3">
    <source>
        <dbReference type="Proteomes" id="UP000056109"/>
    </source>
</evidence>
<organism evidence="2 3">
    <name type="scientific">Acetobacter senegalensis</name>
    <dbReference type="NCBI Taxonomy" id="446692"/>
    <lineage>
        <taxon>Bacteria</taxon>
        <taxon>Pseudomonadati</taxon>
        <taxon>Pseudomonadota</taxon>
        <taxon>Alphaproteobacteria</taxon>
        <taxon>Acetobacterales</taxon>
        <taxon>Acetobacteraceae</taxon>
        <taxon>Acetobacter</taxon>
    </lineage>
</organism>
<geneLocation type="plasmid" evidence="3">
    <name>1P</name>
</geneLocation>